<gene>
    <name evidence="1" type="ORF">K5I29_12810</name>
</gene>
<protein>
    <submittedName>
        <fullName evidence="1">Uncharacterized protein</fullName>
    </submittedName>
</protein>
<name>A0ABY6LY97_9FLAO</name>
<keyword evidence="2" id="KW-1185">Reference proteome</keyword>
<sequence>MRILKKINEIVCENTIQNLCTLTGEERYKIEEGLRACITSILYSLSNKSTAEIESIIKFSTQEEAFPLGANNYSAILKTFFGNDLENLLFNIAEKTHCQIESIHLVANTSILVVLKTLESCVTCYEVFFVKNVLTENQAEIKKHIPPFINVSTLEQQVLYNQITPPNASNGFMP</sequence>
<evidence type="ECO:0000313" key="1">
    <source>
        <dbReference type="EMBL" id="UYW01308.1"/>
    </source>
</evidence>
<reference evidence="1" key="1">
    <citation type="submission" date="2021-08" db="EMBL/GenBank/DDBJ databases">
        <title>Flavobacterium sp. strain CC-SYL302.</title>
        <authorList>
            <person name="Lin S.-Y."/>
            <person name="Lee T.-H."/>
            <person name="Young C.-C."/>
        </authorList>
    </citation>
    <scope>NUCLEOTIDE SEQUENCE</scope>
    <source>
        <strain evidence="1">CC-SYL302</strain>
    </source>
</reference>
<organism evidence="1 2">
    <name type="scientific">Flavobacterium agricola</name>
    <dbReference type="NCBI Taxonomy" id="2870839"/>
    <lineage>
        <taxon>Bacteria</taxon>
        <taxon>Pseudomonadati</taxon>
        <taxon>Bacteroidota</taxon>
        <taxon>Flavobacteriia</taxon>
        <taxon>Flavobacteriales</taxon>
        <taxon>Flavobacteriaceae</taxon>
        <taxon>Flavobacterium</taxon>
    </lineage>
</organism>
<accession>A0ABY6LY97</accession>
<evidence type="ECO:0000313" key="2">
    <source>
        <dbReference type="Proteomes" id="UP001163328"/>
    </source>
</evidence>
<proteinExistence type="predicted"/>
<dbReference type="RefSeq" id="WP_264433757.1">
    <property type="nucleotide sequence ID" value="NZ_CP081495.1"/>
</dbReference>
<dbReference type="EMBL" id="CP081495">
    <property type="protein sequence ID" value="UYW01308.1"/>
    <property type="molecule type" value="Genomic_DNA"/>
</dbReference>
<dbReference type="Proteomes" id="UP001163328">
    <property type="component" value="Chromosome"/>
</dbReference>